<evidence type="ECO:0000256" key="5">
    <source>
        <dbReference type="ARBA" id="ARBA00023054"/>
    </source>
</evidence>
<comment type="subcellular location">
    <subcellularLocation>
        <location evidence="1">Cytoplasm</location>
    </subcellularLocation>
</comment>
<evidence type="ECO:0000313" key="6">
    <source>
        <dbReference type="EMBL" id="CAL1600870.1"/>
    </source>
</evidence>
<protein>
    <recommendedName>
        <fullName evidence="3">Coiled-coil domain-containing protein 172</fullName>
    </recommendedName>
</protein>
<organism evidence="6 7">
    <name type="scientific">Knipowitschia caucasica</name>
    <name type="common">Caucasian dwarf goby</name>
    <name type="synonym">Pomatoschistus caucasicus</name>
    <dbReference type="NCBI Taxonomy" id="637954"/>
    <lineage>
        <taxon>Eukaryota</taxon>
        <taxon>Metazoa</taxon>
        <taxon>Chordata</taxon>
        <taxon>Craniata</taxon>
        <taxon>Vertebrata</taxon>
        <taxon>Euteleostomi</taxon>
        <taxon>Actinopterygii</taxon>
        <taxon>Neopterygii</taxon>
        <taxon>Teleostei</taxon>
        <taxon>Neoteleostei</taxon>
        <taxon>Acanthomorphata</taxon>
        <taxon>Gobiaria</taxon>
        <taxon>Gobiiformes</taxon>
        <taxon>Gobioidei</taxon>
        <taxon>Gobiidae</taxon>
        <taxon>Gobiinae</taxon>
        <taxon>Knipowitschia</taxon>
    </lineage>
</organism>
<evidence type="ECO:0000313" key="7">
    <source>
        <dbReference type="Proteomes" id="UP001497482"/>
    </source>
</evidence>
<dbReference type="PANTHER" id="PTHR22419:SF2">
    <property type="entry name" value="COILED-COIL DOMAIN-CONTAINING PROTEIN 172"/>
    <property type="match status" value="1"/>
</dbReference>
<dbReference type="InterPro" id="IPR029618">
    <property type="entry name" value="CCDC172"/>
</dbReference>
<sequence length="249" mass="29118">MSLDTLFQQILLTEQQLTEQTHKFKQVKVANIKCHEKIRATEEKCGEAKQELEETAQKVCATMLQCDLLHRTEKQMSTQTEQLLSTKEKRMERLASLQHQAAQEQEQFLEEICSFNHDMSLQERPKDVLQDQELLRELLRAEKRLTAEMEYMRHCSRHVKRVQDEQRALGLELWRLHSISREMDKQLGEAQQVTGALRVQMAEMVQKAVTDPACVQMRSELAAYKGGELELLREALYSEMLFLQSQLQD</sequence>
<comment type="similarity">
    <text evidence="2">Belongs to the CCDC172 family.</text>
</comment>
<keyword evidence="4" id="KW-0963">Cytoplasm</keyword>
<keyword evidence="7" id="KW-1185">Reference proteome</keyword>
<dbReference type="Proteomes" id="UP001497482">
    <property type="component" value="Chromosome 3"/>
</dbReference>
<evidence type="ECO:0000256" key="1">
    <source>
        <dbReference type="ARBA" id="ARBA00004496"/>
    </source>
</evidence>
<dbReference type="GO" id="GO:0005737">
    <property type="term" value="C:cytoplasm"/>
    <property type="evidence" value="ECO:0007669"/>
    <property type="project" value="UniProtKB-SubCell"/>
</dbReference>
<dbReference type="PANTHER" id="PTHR22419">
    <property type="entry name" value="COILED-COIL DOMAIN-CONTAINING PROTEIN 172"/>
    <property type="match status" value="1"/>
</dbReference>
<evidence type="ECO:0000256" key="4">
    <source>
        <dbReference type="ARBA" id="ARBA00022490"/>
    </source>
</evidence>
<evidence type="ECO:0000256" key="3">
    <source>
        <dbReference type="ARBA" id="ARBA00022327"/>
    </source>
</evidence>
<dbReference type="EMBL" id="OZ035825">
    <property type="protein sequence ID" value="CAL1600870.1"/>
    <property type="molecule type" value="Genomic_DNA"/>
</dbReference>
<evidence type="ECO:0000256" key="2">
    <source>
        <dbReference type="ARBA" id="ARBA00008975"/>
    </source>
</evidence>
<accession>A0AAV2LKV2</accession>
<dbReference type="AlphaFoldDB" id="A0AAV2LKV2"/>
<name>A0AAV2LKV2_KNICA</name>
<proteinExistence type="inferred from homology"/>
<reference evidence="6 7" key="1">
    <citation type="submission" date="2024-04" db="EMBL/GenBank/DDBJ databases">
        <authorList>
            <person name="Waldvogel A.-M."/>
            <person name="Schoenle A."/>
        </authorList>
    </citation>
    <scope>NUCLEOTIDE SEQUENCE [LARGE SCALE GENOMIC DNA]</scope>
</reference>
<keyword evidence="5" id="KW-0175">Coiled coil</keyword>
<gene>
    <name evidence="6" type="ORF">KC01_LOCUS28941</name>
</gene>